<dbReference type="AlphaFoldDB" id="A0A1H9F3Y1"/>
<accession>A0A1H9F3Y1</accession>
<dbReference type="OrthoDB" id="8565485at2"/>
<keyword evidence="1" id="KW-0732">Signal</keyword>
<feature type="signal peptide" evidence="1">
    <location>
        <begin position="1"/>
        <end position="34"/>
    </location>
</feature>
<dbReference type="CDD" id="cd16892">
    <property type="entry name" value="LT_VirB1-like"/>
    <property type="match status" value="1"/>
</dbReference>
<dbReference type="SUPFAM" id="SSF53955">
    <property type="entry name" value="Lysozyme-like"/>
    <property type="match status" value="1"/>
</dbReference>
<keyword evidence="4" id="KW-1185">Reference proteome</keyword>
<evidence type="ECO:0000259" key="2">
    <source>
        <dbReference type="Pfam" id="PF01464"/>
    </source>
</evidence>
<dbReference type="InterPro" id="IPR023346">
    <property type="entry name" value="Lysozyme-like_dom_sf"/>
</dbReference>
<dbReference type="Gene3D" id="1.10.530.10">
    <property type="match status" value="1"/>
</dbReference>
<evidence type="ECO:0000313" key="4">
    <source>
        <dbReference type="Proteomes" id="UP000242515"/>
    </source>
</evidence>
<dbReference type="STRING" id="988801.SAMN05216522_102158"/>
<name>A0A1H9F3Y1_9GAMM</name>
<proteinExistence type="predicted"/>
<feature type="domain" description="Transglycosylase SLT" evidence="2">
    <location>
        <begin position="50"/>
        <end position="174"/>
    </location>
</feature>
<organism evidence="3 4">
    <name type="scientific">Rosenbergiella nectarea</name>
    <dbReference type="NCBI Taxonomy" id="988801"/>
    <lineage>
        <taxon>Bacteria</taxon>
        <taxon>Pseudomonadati</taxon>
        <taxon>Pseudomonadota</taxon>
        <taxon>Gammaproteobacteria</taxon>
        <taxon>Enterobacterales</taxon>
        <taxon>Erwiniaceae</taxon>
        <taxon>Rosenbergiella</taxon>
    </lineage>
</organism>
<feature type="chain" id="PRO_5017178146" evidence="1">
    <location>
        <begin position="35"/>
        <end position="242"/>
    </location>
</feature>
<dbReference type="RefSeq" id="WP_092672898.1">
    <property type="nucleotide sequence ID" value="NZ_FOGC01000002.1"/>
</dbReference>
<protein>
    <submittedName>
        <fullName evidence="3">Type IV secretion system protein VirB1</fullName>
    </submittedName>
</protein>
<evidence type="ECO:0000256" key="1">
    <source>
        <dbReference type="SAM" id="SignalP"/>
    </source>
</evidence>
<sequence length="242" mass="26221">MSSISLSSRRLRHNAWRTCGLIVLAITMFSSVSAQPPLTATTLDELVSRCAPEISPVTMRYLINIESGFQPFSININRKVQSQSLLFKDALSAIAMANKLIKQGENIDMGLGQINSTTMQRLGLSVADVYDPCTNLTASAEVLKHCYNRALRLYPAGQVALTHALSCYNTGNFKGGLVNGYVAKLQNLATRQPEQVPELLGVTRQSEQSVVSKSVPLTVSAQGELDAFSQAGNEDAFTARIP</sequence>
<dbReference type="Proteomes" id="UP000242515">
    <property type="component" value="Unassembled WGS sequence"/>
</dbReference>
<evidence type="ECO:0000313" key="3">
    <source>
        <dbReference type="EMBL" id="SEQ32694.1"/>
    </source>
</evidence>
<reference evidence="4" key="1">
    <citation type="submission" date="2016-10" db="EMBL/GenBank/DDBJ databases">
        <authorList>
            <person name="Varghese N."/>
            <person name="Submissions S."/>
        </authorList>
    </citation>
    <scope>NUCLEOTIDE SEQUENCE [LARGE SCALE GENOMIC DNA]</scope>
    <source>
        <strain evidence="4">8N4</strain>
    </source>
</reference>
<dbReference type="EMBL" id="FOGC01000002">
    <property type="protein sequence ID" value="SEQ32694.1"/>
    <property type="molecule type" value="Genomic_DNA"/>
</dbReference>
<gene>
    <name evidence="3" type="ORF">SAMN05216522_102158</name>
</gene>
<dbReference type="InterPro" id="IPR008258">
    <property type="entry name" value="Transglycosylase_SLT_dom_1"/>
</dbReference>
<dbReference type="Pfam" id="PF01464">
    <property type="entry name" value="SLT"/>
    <property type="match status" value="1"/>
</dbReference>